<evidence type="ECO:0000256" key="1">
    <source>
        <dbReference type="ARBA" id="ARBA00023239"/>
    </source>
</evidence>
<keyword evidence="2" id="KW-0597">Phosphoprotein</keyword>
<accession>A0A811USU4</accession>
<dbReference type="GO" id="GO:0000160">
    <property type="term" value="P:phosphorelay signal transduction system"/>
    <property type="evidence" value="ECO:0007669"/>
    <property type="project" value="InterPro"/>
</dbReference>
<dbReference type="Gene3D" id="3.40.50.2300">
    <property type="match status" value="1"/>
</dbReference>
<dbReference type="InterPro" id="IPR029787">
    <property type="entry name" value="Nucleotide_cyclase"/>
</dbReference>
<protein>
    <submittedName>
        <fullName evidence="5">(Mediterranean fruit fly) hypothetical protein</fullName>
    </submittedName>
</protein>
<dbReference type="CDD" id="cd01949">
    <property type="entry name" value="GGDEF"/>
    <property type="match status" value="1"/>
</dbReference>
<dbReference type="NCBIfam" id="TIGR00254">
    <property type="entry name" value="GGDEF"/>
    <property type="match status" value="1"/>
</dbReference>
<dbReference type="SUPFAM" id="SSF52172">
    <property type="entry name" value="CheY-like"/>
    <property type="match status" value="1"/>
</dbReference>
<name>A0A811USU4_CERCA</name>
<organism evidence="5 6">
    <name type="scientific">Ceratitis capitata</name>
    <name type="common">Mediterranean fruit fly</name>
    <name type="synonym">Tephritis capitata</name>
    <dbReference type="NCBI Taxonomy" id="7213"/>
    <lineage>
        <taxon>Eukaryota</taxon>
        <taxon>Metazoa</taxon>
        <taxon>Ecdysozoa</taxon>
        <taxon>Arthropoda</taxon>
        <taxon>Hexapoda</taxon>
        <taxon>Insecta</taxon>
        <taxon>Pterygota</taxon>
        <taxon>Neoptera</taxon>
        <taxon>Endopterygota</taxon>
        <taxon>Diptera</taxon>
        <taxon>Brachycera</taxon>
        <taxon>Muscomorpha</taxon>
        <taxon>Tephritoidea</taxon>
        <taxon>Tephritidae</taxon>
        <taxon>Ceratitis</taxon>
        <taxon>Ceratitis</taxon>
    </lineage>
</organism>
<evidence type="ECO:0000313" key="6">
    <source>
        <dbReference type="Proteomes" id="UP000606786"/>
    </source>
</evidence>
<dbReference type="Pfam" id="PF00072">
    <property type="entry name" value="Response_reg"/>
    <property type="match status" value="1"/>
</dbReference>
<dbReference type="GO" id="GO:0016829">
    <property type="term" value="F:lyase activity"/>
    <property type="evidence" value="ECO:0007669"/>
    <property type="project" value="UniProtKB-KW"/>
</dbReference>
<dbReference type="Gene3D" id="3.30.70.270">
    <property type="match status" value="1"/>
</dbReference>
<dbReference type="SMART" id="SM00267">
    <property type="entry name" value="GGDEF"/>
    <property type="match status" value="1"/>
</dbReference>
<dbReference type="InterPro" id="IPR000160">
    <property type="entry name" value="GGDEF_dom"/>
</dbReference>
<dbReference type="GO" id="GO:0052621">
    <property type="term" value="F:diguanylate cyclase activity"/>
    <property type="evidence" value="ECO:0007669"/>
    <property type="project" value="TreeGrafter"/>
</dbReference>
<dbReference type="InterPro" id="IPR001789">
    <property type="entry name" value="Sig_transdc_resp-reg_receiver"/>
</dbReference>
<dbReference type="SMART" id="SM00448">
    <property type="entry name" value="REC"/>
    <property type="match status" value="1"/>
</dbReference>
<reference evidence="5" key="1">
    <citation type="submission" date="2020-11" db="EMBL/GenBank/DDBJ databases">
        <authorList>
            <person name="Whitehead M."/>
        </authorList>
    </citation>
    <scope>NUCLEOTIDE SEQUENCE</scope>
    <source>
        <strain evidence="5">EGII</strain>
    </source>
</reference>
<comment type="caution">
    <text evidence="5">The sequence shown here is derived from an EMBL/GenBank/DDBJ whole genome shotgun (WGS) entry which is preliminary data.</text>
</comment>
<feature type="domain" description="GGDEF" evidence="4">
    <location>
        <begin position="184"/>
        <end position="296"/>
    </location>
</feature>
<dbReference type="Proteomes" id="UP000606786">
    <property type="component" value="Unassembled WGS sequence"/>
</dbReference>
<dbReference type="PROSITE" id="PS50110">
    <property type="entry name" value="RESPONSE_REGULATORY"/>
    <property type="match status" value="1"/>
</dbReference>
<dbReference type="InterPro" id="IPR050469">
    <property type="entry name" value="Diguanylate_Cyclase"/>
</dbReference>
<dbReference type="PANTHER" id="PTHR45138:SF9">
    <property type="entry name" value="DIGUANYLATE CYCLASE DGCM-RELATED"/>
    <property type="match status" value="1"/>
</dbReference>
<evidence type="ECO:0000313" key="5">
    <source>
        <dbReference type="EMBL" id="CAD7002222.1"/>
    </source>
</evidence>
<dbReference type="GO" id="GO:0005886">
    <property type="term" value="C:plasma membrane"/>
    <property type="evidence" value="ECO:0007669"/>
    <property type="project" value="TreeGrafter"/>
</dbReference>
<dbReference type="FunFam" id="3.30.70.270:FF:000001">
    <property type="entry name" value="Diguanylate cyclase domain protein"/>
    <property type="match status" value="1"/>
</dbReference>
<dbReference type="SUPFAM" id="SSF55073">
    <property type="entry name" value="Nucleotide cyclase"/>
    <property type="match status" value="1"/>
</dbReference>
<proteinExistence type="predicted"/>
<dbReference type="PANTHER" id="PTHR45138">
    <property type="entry name" value="REGULATORY COMPONENTS OF SENSORY TRANSDUCTION SYSTEM"/>
    <property type="match status" value="1"/>
</dbReference>
<keyword evidence="6" id="KW-1185">Reference proteome</keyword>
<dbReference type="InterPro" id="IPR011006">
    <property type="entry name" value="CheY-like_superfamily"/>
</dbReference>
<feature type="domain" description="Response regulatory" evidence="3">
    <location>
        <begin position="18"/>
        <end position="134"/>
    </location>
</feature>
<keyword evidence="1" id="KW-0456">Lyase</keyword>
<evidence type="ECO:0000259" key="4">
    <source>
        <dbReference type="PROSITE" id="PS50887"/>
    </source>
</evidence>
<gene>
    <name evidence="5" type="ORF">CCAP1982_LOCUS10718</name>
</gene>
<sequence length="296" mass="34188">MFSIGLPEILVVALVGIIVLDKNEDIFQTEQIYNVLKQRFRLIKILNDPTEALKVSIKDNYDLIISDMQFSRTNGLRLCSEFRSKVETRYTPILILSEDHDKSNLVKALDVGANDYLTVPLDESELIARINLQVKHKRYQDALRMNLFNNVEMSIKDPLTNCYNRRYFDTHLRNLVKNSIEKNKRLSLMILDIDYFKVVNDNFGHSAGDELLKQIQKRISENIRVTDLLVRFGGEEFVVVMPDASISDAYVVAERIRKIIAMEPFTFSDKNKIHNVTVSIGITEMQKSDLDNIKNL</sequence>
<dbReference type="PROSITE" id="PS50887">
    <property type="entry name" value="GGDEF"/>
    <property type="match status" value="1"/>
</dbReference>
<evidence type="ECO:0000259" key="3">
    <source>
        <dbReference type="PROSITE" id="PS50110"/>
    </source>
</evidence>
<dbReference type="GO" id="GO:0043709">
    <property type="term" value="P:cell adhesion involved in single-species biofilm formation"/>
    <property type="evidence" value="ECO:0007669"/>
    <property type="project" value="TreeGrafter"/>
</dbReference>
<dbReference type="Pfam" id="PF00990">
    <property type="entry name" value="GGDEF"/>
    <property type="match status" value="1"/>
</dbReference>
<dbReference type="EMBL" id="CAJHJT010000033">
    <property type="protein sequence ID" value="CAD7002222.1"/>
    <property type="molecule type" value="Genomic_DNA"/>
</dbReference>
<feature type="modified residue" description="4-aspartylphosphate" evidence="2">
    <location>
        <position position="67"/>
    </location>
</feature>
<evidence type="ECO:0000256" key="2">
    <source>
        <dbReference type="PROSITE-ProRule" id="PRU00169"/>
    </source>
</evidence>
<dbReference type="InterPro" id="IPR043128">
    <property type="entry name" value="Rev_trsase/Diguanyl_cyclase"/>
</dbReference>
<dbReference type="AlphaFoldDB" id="A0A811USU4"/>